<dbReference type="GO" id="GO:0005993">
    <property type="term" value="P:trehalose catabolic process"/>
    <property type="evidence" value="ECO:0007669"/>
    <property type="project" value="TreeGrafter"/>
</dbReference>
<evidence type="ECO:0000256" key="2">
    <source>
        <dbReference type="ARBA" id="ARBA00012757"/>
    </source>
</evidence>
<name>A0A2G9U0J8_TELCI</name>
<proteinExistence type="inferred from homology"/>
<keyword evidence="4" id="KW-0378">Hydrolase</keyword>
<accession>A0A2G9U0J8</accession>
<dbReference type="EC" id="3.2.1.28" evidence="2 4"/>
<dbReference type="EMBL" id="KZ350536">
    <property type="protein sequence ID" value="PIO63779.1"/>
    <property type="molecule type" value="Genomic_DNA"/>
</dbReference>
<dbReference type="OrthoDB" id="3542292at2759"/>
<organism evidence="5 6">
    <name type="scientific">Teladorsagia circumcincta</name>
    <name type="common">Brown stomach worm</name>
    <name type="synonym">Ostertagia circumcincta</name>
    <dbReference type="NCBI Taxonomy" id="45464"/>
    <lineage>
        <taxon>Eukaryota</taxon>
        <taxon>Metazoa</taxon>
        <taxon>Ecdysozoa</taxon>
        <taxon>Nematoda</taxon>
        <taxon>Chromadorea</taxon>
        <taxon>Rhabditida</taxon>
        <taxon>Rhabditina</taxon>
        <taxon>Rhabditomorpha</taxon>
        <taxon>Strongyloidea</taxon>
        <taxon>Trichostrongylidae</taxon>
        <taxon>Teladorsagia</taxon>
    </lineage>
</organism>
<protein>
    <recommendedName>
        <fullName evidence="3 4">Trehalase</fullName>
        <ecNumber evidence="2 4">3.2.1.28</ecNumber>
    </recommendedName>
    <alternativeName>
        <fullName evidence="4">Alpha-trehalose glucohydrolase</fullName>
    </alternativeName>
</protein>
<dbReference type="Gene3D" id="1.50.10.10">
    <property type="match status" value="1"/>
</dbReference>
<comment type="catalytic activity">
    <reaction evidence="4">
        <text>alpha,alpha-trehalose + H2O = alpha-D-glucose + beta-D-glucose</text>
        <dbReference type="Rhea" id="RHEA:32675"/>
        <dbReference type="ChEBI" id="CHEBI:15377"/>
        <dbReference type="ChEBI" id="CHEBI:15903"/>
        <dbReference type="ChEBI" id="CHEBI:16551"/>
        <dbReference type="ChEBI" id="CHEBI:17925"/>
        <dbReference type="EC" id="3.2.1.28"/>
    </reaction>
</comment>
<evidence type="ECO:0000313" key="5">
    <source>
        <dbReference type="EMBL" id="PIO63779.1"/>
    </source>
</evidence>
<dbReference type="Proteomes" id="UP000230423">
    <property type="component" value="Unassembled WGS sequence"/>
</dbReference>
<evidence type="ECO:0000256" key="4">
    <source>
        <dbReference type="RuleBase" id="RU361180"/>
    </source>
</evidence>
<dbReference type="Pfam" id="PF01204">
    <property type="entry name" value="Trehalase"/>
    <property type="match status" value="1"/>
</dbReference>
<dbReference type="PRINTS" id="PR00744">
    <property type="entry name" value="GLHYDRLASE37"/>
</dbReference>
<dbReference type="InterPro" id="IPR001661">
    <property type="entry name" value="Glyco_hydro_37"/>
</dbReference>
<dbReference type="InterPro" id="IPR012341">
    <property type="entry name" value="6hp_glycosidase-like_sf"/>
</dbReference>
<gene>
    <name evidence="5" type="ORF">TELCIR_14610</name>
</gene>
<dbReference type="PANTHER" id="PTHR23403">
    <property type="entry name" value="TREHALASE"/>
    <property type="match status" value="1"/>
</dbReference>
<dbReference type="PANTHER" id="PTHR23403:SF24">
    <property type="entry name" value="TREHALASE"/>
    <property type="match status" value="1"/>
</dbReference>
<evidence type="ECO:0000256" key="1">
    <source>
        <dbReference type="ARBA" id="ARBA00005615"/>
    </source>
</evidence>
<keyword evidence="4" id="KW-0326">Glycosidase</keyword>
<dbReference type="GO" id="GO:0004555">
    <property type="term" value="F:alpha,alpha-trehalase activity"/>
    <property type="evidence" value="ECO:0007669"/>
    <property type="project" value="UniProtKB-EC"/>
</dbReference>
<evidence type="ECO:0000256" key="3">
    <source>
        <dbReference type="ARBA" id="ARBA00019905"/>
    </source>
</evidence>
<comment type="similarity">
    <text evidence="1 4">Belongs to the glycosyl hydrolase 37 family.</text>
</comment>
<dbReference type="SUPFAM" id="SSF48208">
    <property type="entry name" value="Six-hairpin glycosidases"/>
    <property type="match status" value="1"/>
</dbReference>
<sequence>MCLEADKQKLWGDIAAAAESGRDFSSRWFSQTGPMAGKFEGTRTSEIVPVDLNAIICGNLQLMRDLYDAMGNIDGSKSCAQEADLMKQTIHQV</sequence>
<evidence type="ECO:0000313" key="6">
    <source>
        <dbReference type="Proteomes" id="UP000230423"/>
    </source>
</evidence>
<keyword evidence="6" id="KW-1185">Reference proteome</keyword>
<reference evidence="5 6" key="1">
    <citation type="submission" date="2015-09" db="EMBL/GenBank/DDBJ databases">
        <title>Draft genome of the parasitic nematode Teladorsagia circumcincta isolate WARC Sus (inbred).</title>
        <authorList>
            <person name="Mitreva M."/>
        </authorList>
    </citation>
    <scope>NUCLEOTIDE SEQUENCE [LARGE SCALE GENOMIC DNA]</scope>
    <source>
        <strain evidence="5 6">S</strain>
    </source>
</reference>
<dbReference type="AlphaFoldDB" id="A0A2G9U0J8"/>
<dbReference type="InterPro" id="IPR008928">
    <property type="entry name" value="6-hairpin_glycosidase_sf"/>
</dbReference>